<protein>
    <submittedName>
        <fullName evidence="1">Uncharacterized protein</fullName>
    </submittedName>
</protein>
<reference evidence="1 2" key="1">
    <citation type="journal article" date="2016" name="Mol. Biol. Evol.">
        <title>Comparative Genomics of Early-Diverging Mushroom-Forming Fungi Provides Insights into the Origins of Lignocellulose Decay Capabilities.</title>
        <authorList>
            <person name="Nagy L.G."/>
            <person name="Riley R."/>
            <person name="Tritt A."/>
            <person name="Adam C."/>
            <person name="Daum C."/>
            <person name="Floudas D."/>
            <person name="Sun H."/>
            <person name="Yadav J.S."/>
            <person name="Pangilinan J."/>
            <person name="Larsson K.H."/>
            <person name="Matsuura K."/>
            <person name="Barry K."/>
            <person name="Labutti K."/>
            <person name="Kuo R."/>
            <person name="Ohm R.A."/>
            <person name="Bhattacharya S.S."/>
            <person name="Shirouzu T."/>
            <person name="Yoshinaga Y."/>
            <person name="Martin F.M."/>
            <person name="Grigoriev I.V."/>
            <person name="Hibbett D.S."/>
        </authorList>
    </citation>
    <scope>NUCLEOTIDE SEQUENCE [LARGE SCALE GENOMIC DNA]</scope>
    <source>
        <strain evidence="1 2">CBS 109695</strain>
    </source>
</reference>
<dbReference type="AlphaFoldDB" id="A0A166AHC2"/>
<gene>
    <name evidence="1" type="ORF">FIBSPDRAFT_871176</name>
</gene>
<organism evidence="1 2">
    <name type="scientific">Athelia psychrophila</name>
    <dbReference type="NCBI Taxonomy" id="1759441"/>
    <lineage>
        <taxon>Eukaryota</taxon>
        <taxon>Fungi</taxon>
        <taxon>Dikarya</taxon>
        <taxon>Basidiomycota</taxon>
        <taxon>Agaricomycotina</taxon>
        <taxon>Agaricomycetes</taxon>
        <taxon>Agaricomycetidae</taxon>
        <taxon>Atheliales</taxon>
        <taxon>Atheliaceae</taxon>
        <taxon>Athelia</taxon>
    </lineage>
</organism>
<proteinExistence type="predicted"/>
<accession>A0A166AHC2</accession>
<evidence type="ECO:0000313" key="2">
    <source>
        <dbReference type="Proteomes" id="UP000076532"/>
    </source>
</evidence>
<keyword evidence="2" id="KW-1185">Reference proteome</keyword>
<name>A0A166AHC2_9AGAM</name>
<dbReference type="Proteomes" id="UP000076532">
    <property type="component" value="Unassembled WGS sequence"/>
</dbReference>
<evidence type="ECO:0000313" key="1">
    <source>
        <dbReference type="EMBL" id="KZP11608.1"/>
    </source>
</evidence>
<sequence length="215" mass="23345">MGTSRGGLLVNASGIATHPAGTPPDATGALQKYSRGICRDAPRGAGGCCIVLHFMSSTNTCCLQPAPILMTLFTRHFNRRQLTRVLAMIFWLVSLPPEFWVMHLCVFCLFWPPSILHIGNGIAGSLAVAPPASRRRLKKRWDSKHEACLEQGRTTHSNRIFVGDSRSVRCHCHHGQGQPPGTWQPGSGCHHASPVDKTANYCKGISEKHAGSSLS</sequence>
<dbReference type="EMBL" id="KV417660">
    <property type="protein sequence ID" value="KZP11608.1"/>
    <property type="molecule type" value="Genomic_DNA"/>
</dbReference>